<gene>
    <name evidence="3" type="ORF">FIBSPDRAFT_852579</name>
</gene>
<evidence type="ECO:0000313" key="3">
    <source>
        <dbReference type="EMBL" id="KZP28432.1"/>
    </source>
</evidence>
<dbReference type="EMBL" id="KV417503">
    <property type="protein sequence ID" value="KZP28432.1"/>
    <property type="molecule type" value="Genomic_DNA"/>
</dbReference>
<dbReference type="OrthoDB" id="9451547at2759"/>
<dbReference type="PANTHER" id="PTHR35043:SF7">
    <property type="entry name" value="TRANSCRIPTION FACTOR DOMAIN-CONTAINING PROTEIN"/>
    <property type="match status" value="1"/>
</dbReference>
<feature type="transmembrane region" description="Helical" evidence="1">
    <location>
        <begin position="41"/>
        <end position="60"/>
    </location>
</feature>
<evidence type="ECO:0000313" key="4">
    <source>
        <dbReference type="Proteomes" id="UP000076532"/>
    </source>
</evidence>
<keyword evidence="2" id="KW-0732">Signal</keyword>
<keyword evidence="1" id="KW-0812">Transmembrane</keyword>
<sequence>MFLFLLFLCAIAASGIHALALPVEATSDDSKYIDITHCRTIWNIIWSSLATIFVCAWVSVHRNVPSPASGGFTVTLEQIRITVWALVVPEYIIAWAIRQWIVACQISEESNKLQEVPPPVPARMKKDSSVLVGLAMRAMVIIDSQHREGPWSRFTRTAASLFPKKNLLSWTATLQAVVPPVLPHARIDGNVRTELVIHGMRVDGGVDREPVMQAMVTMTLEYNIEDGEEVAGPWSRFMSTVAGLCRTLGSTVAGTWSRFTSTVAGFCKVIGRVARLWQLVPHRAFFKIFAKKNHALVLSS</sequence>
<feature type="transmembrane region" description="Helical" evidence="1">
    <location>
        <begin position="81"/>
        <end position="101"/>
    </location>
</feature>
<name>A0A166RMH4_9AGAM</name>
<dbReference type="AlphaFoldDB" id="A0A166RMH4"/>
<dbReference type="Proteomes" id="UP000076532">
    <property type="component" value="Unassembled WGS sequence"/>
</dbReference>
<feature type="chain" id="PRO_5007879172" evidence="2">
    <location>
        <begin position="19"/>
        <end position="300"/>
    </location>
</feature>
<evidence type="ECO:0000256" key="2">
    <source>
        <dbReference type="SAM" id="SignalP"/>
    </source>
</evidence>
<reference evidence="3 4" key="1">
    <citation type="journal article" date="2016" name="Mol. Biol. Evol.">
        <title>Comparative Genomics of Early-Diverging Mushroom-Forming Fungi Provides Insights into the Origins of Lignocellulose Decay Capabilities.</title>
        <authorList>
            <person name="Nagy L.G."/>
            <person name="Riley R."/>
            <person name="Tritt A."/>
            <person name="Adam C."/>
            <person name="Daum C."/>
            <person name="Floudas D."/>
            <person name="Sun H."/>
            <person name="Yadav J.S."/>
            <person name="Pangilinan J."/>
            <person name="Larsson K.H."/>
            <person name="Matsuura K."/>
            <person name="Barry K."/>
            <person name="Labutti K."/>
            <person name="Kuo R."/>
            <person name="Ohm R.A."/>
            <person name="Bhattacharya S.S."/>
            <person name="Shirouzu T."/>
            <person name="Yoshinaga Y."/>
            <person name="Martin F.M."/>
            <person name="Grigoriev I.V."/>
            <person name="Hibbett D.S."/>
        </authorList>
    </citation>
    <scope>NUCLEOTIDE SEQUENCE [LARGE SCALE GENOMIC DNA]</scope>
    <source>
        <strain evidence="3 4">CBS 109695</strain>
    </source>
</reference>
<organism evidence="3 4">
    <name type="scientific">Athelia psychrophila</name>
    <dbReference type="NCBI Taxonomy" id="1759441"/>
    <lineage>
        <taxon>Eukaryota</taxon>
        <taxon>Fungi</taxon>
        <taxon>Dikarya</taxon>
        <taxon>Basidiomycota</taxon>
        <taxon>Agaricomycotina</taxon>
        <taxon>Agaricomycetes</taxon>
        <taxon>Agaricomycetidae</taxon>
        <taxon>Atheliales</taxon>
        <taxon>Atheliaceae</taxon>
        <taxon>Athelia</taxon>
    </lineage>
</organism>
<dbReference type="PANTHER" id="PTHR35043">
    <property type="entry name" value="TRANSCRIPTION FACTOR DOMAIN-CONTAINING PROTEIN"/>
    <property type="match status" value="1"/>
</dbReference>
<proteinExistence type="predicted"/>
<keyword evidence="1" id="KW-0472">Membrane</keyword>
<keyword evidence="4" id="KW-1185">Reference proteome</keyword>
<feature type="signal peptide" evidence="2">
    <location>
        <begin position="1"/>
        <end position="18"/>
    </location>
</feature>
<keyword evidence="1" id="KW-1133">Transmembrane helix</keyword>
<accession>A0A166RMH4</accession>
<protein>
    <submittedName>
        <fullName evidence="3">Uncharacterized protein</fullName>
    </submittedName>
</protein>
<evidence type="ECO:0000256" key="1">
    <source>
        <dbReference type="SAM" id="Phobius"/>
    </source>
</evidence>